<protein>
    <submittedName>
        <fullName evidence="1">Uncharacterized protein</fullName>
    </submittedName>
</protein>
<reference evidence="2" key="1">
    <citation type="submission" date="2018-10" db="EMBL/GenBank/DDBJ databases">
        <authorList>
            <person name="Vincent A.T."/>
            <person name="Schiettekatte O."/>
            <person name="Bourhy P."/>
            <person name="Veyrier F.J."/>
            <person name="Picardeau M."/>
        </authorList>
    </citation>
    <scope>NUCLEOTIDE SEQUENCE</scope>
    <source>
        <strain evidence="2">201800281</strain>
    </source>
</reference>
<reference evidence="3 4" key="2">
    <citation type="journal article" date="2019" name="PLoS Negl. Trop. Dis.">
        <title>Revisiting the worldwide diversity of Leptospira species in the environment.</title>
        <authorList>
            <person name="Vincent A.T."/>
            <person name="Schiettekatte O."/>
            <person name="Bourhy P."/>
            <person name="Veyrier F.J."/>
            <person name="Picardeau M."/>
        </authorList>
    </citation>
    <scope>NUCLEOTIDE SEQUENCE [LARGE SCALE GENOMIC DNA]</scope>
    <source>
        <strain evidence="1 3">201800280</strain>
        <strain evidence="4">201800281</strain>
    </source>
</reference>
<gene>
    <name evidence="1" type="ORF">EHQ23_09040</name>
    <name evidence="2" type="ORF">EHQ26_10640</name>
</gene>
<keyword evidence="4" id="KW-1185">Reference proteome</keyword>
<proteinExistence type="predicted"/>
<dbReference type="EMBL" id="RQFM01000022">
    <property type="protein sequence ID" value="TGK84831.1"/>
    <property type="molecule type" value="Genomic_DNA"/>
</dbReference>
<name>A0A4R9IL04_9LEPT</name>
<comment type="caution">
    <text evidence="1">The sequence shown here is derived from an EMBL/GenBank/DDBJ whole genome shotgun (WGS) entry which is preliminary data.</text>
</comment>
<organism evidence="1 3">
    <name type="scientific">Leptospira bourretii</name>
    <dbReference type="NCBI Taxonomy" id="2484962"/>
    <lineage>
        <taxon>Bacteria</taxon>
        <taxon>Pseudomonadati</taxon>
        <taxon>Spirochaetota</taxon>
        <taxon>Spirochaetia</taxon>
        <taxon>Leptospirales</taxon>
        <taxon>Leptospiraceae</taxon>
        <taxon>Leptospira</taxon>
    </lineage>
</organism>
<evidence type="ECO:0000313" key="3">
    <source>
        <dbReference type="Proteomes" id="UP000297394"/>
    </source>
</evidence>
<sequence length="288" mass="34210">MEKLNNKSIINHSEFLTTGEVLDRRWTYYGIKKFLRSQGKVNKQNCYSRSIVLKIENSEEYSNYFKKSKKRLLGRSKKYQNRKQICKLIKEYDQKYNFQNVFVDNRLPSEIISDYRNKSQILLRSRSHYCGGTLDEVILHLEDILGSNRVAEALYYALNAEIANYEAKLSDRYGRRERYRRKNLCISELLKLCNVEGFKYGIQKNLNNHRKAEVVIYFDLPGTAQLSWHINIQNLDIKSKIPVYKNKWDNLKNSVFTKIEQSILDQFPDIARTFDRSPPVIENKDYLF</sequence>
<evidence type="ECO:0000313" key="4">
    <source>
        <dbReference type="Proteomes" id="UP000297918"/>
    </source>
</evidence>
<evidence type="ECO:0000313" key="2">
    <source>
        <dbReference type="EMBL" id="TGK90598.1"/>
    </source>
</evidence>
<dbReference type="RefSeq" id="WP_135749986.1">
    <property type="nucleotide sequence ID" value="NZ_RQFL01000024.1"/>
</dbReference>
<dbReference type="Proteomes" id="UP000297394">
    <property type="component" value="Unassembled WGS sequence"/>
</dbReference>
<dbReference type="EMBL" id="RQFL01000024">
    <property type="protein sequence ID" value="TGK90598.1"/>
    <property type="molecule type" value="Genomic_DNA"/>
</dbReference>
<dbReference type="Proteomes" id="UP000297918">
    <property type="component" value="Unassembled WGS sequence"/>
</dbReference>
<evidence type="ECO:0000313" key="1">
    <source>
        <dbReference type="EMBL" id="TGK84831.1"/>
    </source>
</evidence>
<accession>A0A4R9IL04</accession>
<dbReference type="AlphaFoldDB" id="A0A4R9IL04"/>